<feature type="transmembrane region" description="Helical" evidence="1">
    <location>
        <begin position="389"/>
        <end position="408"/>
    </location>
</feature>
<dbReference type="RefSeq" id="WP_187599154.1">
    <property type="nucleotide sequence ID" value="NZ_CP060714.1"/>
</dbReference>
<dbReference type="AlphaFoldDB" id="A0A7G9RSP4"/>
<reference evidence="3 4" key="1">
    <citation type="submission" date="2020-08" db="EMBL/GenBank/DDBJ databases">
        <title>Genome sequence of Diaphorobacter ruginosibacter DSM 27467T.</title>
        <authorList>
            <person name="Hyun D.-W."/>
            <person name="Bae J.-W."/>
        </authorList>
    </citation>
    <scope>NUCLEOTIDE SEQUENCE [LARGE SCALE GENOMIC DNA]</scope>
    <source>
        <strain evidence="3 4">DSM 27467</strain>
    </source>
</reference>
<feature type="transmembrane region" description="Helical" evidence="1">
    <location>
        <begin position="20"/>
        <end position="40"/>
    </location>
</feature>
<evidence type="ECO:0000313" key="4">
    <source>
        <dbReference type="Proteomes" id="UP000515811"/>
    </source>
</evidence>
<feature type="transmembrane region" description="Helical" evidence="1">
    <location>
        <begin position="321"/>
        <end position="345"/>
    </location>
</feature>
<organism evidence="3 4">
    <name type="scientific">Diaphorobacter ruginosibacter</name>
    <dbReference type="NCBI Taxonomy" id="1715720"/>
    <lineage>
        <taxon>Bacteria</taxon>
        <taxon>Pseudomonadati</taxon>
        <taxon>Pseudomonadota</taxon>
        <taxon>Betaproteobacteria</taxon>
        <taxon>Burkholderiales</taxon>
        <taxon>Comamonadaceae</taxon>
        <taxon>Diaphorobacter</taxon>
    </lineage>
</organism>
<feature type="transmembrane region" description="Helical" evidence="1">
    <location>
        <begin position="110"/>
        <end position="132"/>
    </location>
</feature>
<name>A0A7G9RSP4_9BURK</name>
<evidence type="ECO:0000313" key="3">
    <source>
        <dbReference type="EMBL" id="QNN58619.1"/>
    </source>
</evidence>
<dbReference type="InterPro" id="IPR002823">
    <property type="entry name" value="DUF112_TM"/>
</dbReference>
<dbReference type="PANTHER" id="PTHR35342:SF5">
    <property type="entry name" value="TRICARBOXYLIC TRANSPORT PROTEIN"/>
    <property type="match status" value="1"/>
</dbReference>
<evidence type="ECO:0000259" key="2">
    <source>
        <dbReference type="Pfam" id="PF01970"/>
    </source>
</evidence>
<gene>
    <name evidence="3" type="ORF">H9K76_07265</name>
</gene>
<feature type="transmembrane region" description="Helical" evidence="1">
    <location>
        <begin position="203"/>
        <end position="225"/>
    </location>
</feature>
<keyword evidence="1" id="KW-0472">Membrane</keyword>
<protein>
    <submittedName>
        <fullName evidence="3">Tripartite tricarboxylate transporter permease</fullName>
    </submittedName>
</protein>
<dbReference type="Proteomes" id="UP000515811">
    <property type="component" value="Chromosome"/>
</dbReference>
<feature type="transmembrane region" description="Helical" evidence="1">
    <location>
        <begin position="52"/>
        <end position="71"/>
    </location>
</feature>
<keyword evidence="1" id="KW-0812">Transmembrane</keyword>
<feature type="domain" description="DUF112" evidence="2">
    <location>
        <begin position="20"/>
        <end position="441"/>
    </location>
</feature>
<keyword evidence="1" id="KW-1133">Transmembrane helix</keyword>
<dbReference type="EMBL" id="CP060714">
    <property type="protein sequence ID" value="QNN58619.1"/>
    <property type="molecule type" value="Genomic_DNA"/>
</dbReference>
<proteinExistence type="predicted"/>
<dbReference type="PANTHER" id="PTHR35342">
    <property type="entry name" value="TRICARBOXYLIC TRANSPORT PROTEIN"/>
    <property type="match status" value="1"/>
</dbReference>
<sequence>MDLITNLSTGFEVAFTAQNLLYAFMGCLLGTLIGVLPGLGPVATIAMLLPTTYALPPTAALIMLAGIYYGAQYGGSTTAILVNLPGESSSVVTVIDGYQMARKGRAGPALAAAGLGSFFAGCVGTLIIAAFAPPLTEIAFKFGPAEYFSLMVLGLIGAVVMASGSLLKAITMILVGLAFGLVGTDVNSGVARYSFDIPELTDGISFIAIAMGVFGYGEIIANLAVPEEKREVFTDKVSGLMPTKEDFKHMTPAVLRGTALGSALGILPGGGALLSAFAAYTLEKKSRLRPGEVPFGQGNIRGVAGPEAANNAGAQTSFIPLLTLGIPPNAVMALMVGAMTIHNIQPGPQVMTSNPELFWGLIASMWIGNLMLVILNLPMIGLWIKLLSIPYKWLFPAIVLFCAIGVYSENNNTFEIWMVAIFGVIGYLFHKLSCEPAPLLLGLILGPMMEENLRRALLLSRGDWGVLVTRPLSASLLAVAALLLVIVLLPAVSKTREKAFVED</sequence>
<dbReference type="Pfam" id="PF01970">
    <property type="entry name" value="TctA"/>
    <property type="match status" value="1"/>
</dbReference>
<feature type="transmembrane region" description="Helical" evidence="1">
    <location>
        <begin position="357"/>
        <end position="377"/>
    </location>
</feature>
<feature type="transmembrane region" description="Helical" evidence="1">
    <location>
        <begin position="152"/>
        <end position="182"/>
    </location>
</feature>
<evidence type="ECO:0000256" key="1">
    <source>
        <dbReference type="SAM" id="Phobius"/>
    </source>
</evidence>
<keyword evidence="4" id="KW-1185">Reference proteome</keyword>
<feature type="transmembrane region" description="Helical" evidence="1">
    <location>
        <begin position="259"/>
        <end position="280"/>
    </location>
</feature>
<feature type="transmembrane region" description="Helical" evidence="1">
    <location>
        <begin position="473"/>
        <end position="492"/>
    </location>
</feature>
<dbReference type="KEGG" id="drg:H9K76_07265"/>
<accession>A0A7G9RSP4</accession>